<protein>
    <submittedName>
        <fullName evidence="2">Uncharacterized protein</fullName>
    </submittedName>
</protein>
<name>A0AAD1TEF3_PELCU</name>
<keyword evidence="3" id="KW-1185">Reference proteome</keyword>
<reference evidence="2" key="1">
    <citation type="submission" date="2022-03" db="EMBL/GenBank/DDBJ databases">
        <authorList>
            <person name="Alioto T."/>
            <person name="Alioto T."/>
            <person name="Gomez Garrido J."/>
        </authorList>
    </citation>
    <scope>NUCLEOTIDE SEQUENCE</scope>
</reference>
<organism evidence="2 3">
    <name type="scientific">Pelobates cultripes</name>
    <name type="common">Western spadefoot toad</name>
    <dbReference type="NCBI Taxonomy" id="61616"/>
    <lineage>
        <taxon>Eukaryota</taxon>
        <taxon>Metazoa</taxon>
        <taxon>Chordata</taxon>
        <taxon>Craniata</taxon>
        <taxon>Vertebrata</taxon>
        <taxon>Euteleostomi</taxon>
        <taxon>Amphibia</taxon>
        <taxon>Batrachia</taxon>
        <taxon>Anura</taxon>
        <taxon>Pelobatoidea</taxon>
        <taxon>Pelobatidae</taxon>
        <taxon>Pelobates</taxon>
    </lineage>
</organism>
<dbReference type="AlphaFoldDB" id="A0AAD1TEF3"/>
<dbReference type="Proteomes" id="UP001295444">
    <property type="component" value="Chromosome 11"/>
</dbReference>
<evidence type="ECO:0000313" key="2">
    <source>
        <dbReference type="EMBL" id="CAH2321783.1"/>
    </source>
</evidence>
<dbReference type="EMBL" id="OW240922">
    <property type="protein sequence ID" value="CAH2321783.1"/>
    <property type="molecule type" value="Genomic_DNA"/>
</dbReference>
<feature type="compositionally biased region" description="Polar residues" evidence="1">
    <location>
        <begin position="75"/>
        <end position="89"/>
    </location>
</feature>
<sequence>METQYNKFKQLTLKDLSESHGRTASNRPRRELIVELMEIDRTTTMAEPIIPNAEEDEILPSVRLRLTMYGPNPHTEGNTSYAWHRYSNP</sequence>
<proteinExistence type="predicted"/>
<evidence type="ECO:0000256" key="1">
    <source>
        <dbReference type="SAM" id="MobiDB-lite"/>
    </source>
</evidence>
<gene>
    <name evidence="2" type="ORF">PECUL_23A057525</name>
</gene>
<accession>A0AAD1TEF3</accession>
<evidence type="ECO:0000313" key="3">
    <source>
        <dbReference type="Proteomes" id="UP001295444"/>
    </source>
</evidence>
<feature type="region of interest" description="Disordered" evidence="1">
    <location>
        <begin position="70"/>
        <end position="89"/>
    </location>
</feature>